<evidence type="ECO:0000313" key="3">
    <source>
        <dbReference type="Proteomes" id="UP000466730"/>
    </source>
</evidence>
<organism evidence="2 3">
    <name type="scientific">Rhodovulum strictum</name>
    <dbReference type="NCBI Taxonomy" id="58314"/>
    <lineage>
        <taxon>Bacteria</taxon>
        <taxon>Pseudomonadati</taxon>
        <taxon>Pseudomonadota</taxon>
        <taxon>Alphaproteobacteria</taxon>
        <taxon>Rhodobacterales</taxon>
        <taxon>Paracoccaceae</taxon>
        <taxon>Rhodovulum</taxon>
    </lineage>
</organism>
<comment type="caution">
    <text evidence="2">The sequence shown here is derived from an EMBL/GenBank/DDBJ whole genome shotgun (WGS) entry which is preliminary data.</text>
</comment>
<proteinExistence type="predicted"/>
<keyword evidence="3" id="KW-1185">Reference proteome</keyword>
<dbReference type="PANTHER" id="PTHR40254">
    <property type="entry name" value="BLR0577 PROTEIN"/>
    <property type="match status" value="1"/>
</dbReference>
<gene>
    <name evidence="2" type="ORF">GH815_10210</name>
</gene>
<dbReference type="EMBL" id="WJPO01000014">
    <property type="protein sequence ID" value="MRH21366.1"/>
    <property type="molecule type" value="Genomic_DNA"/>
</dbReference>
<reference evidence="2 3" key="1">
    <citation type="submission" date="2019-11" db="EMBL/GenBank/DDBJ databases">
        <title>Draft Whole-Genome sequence of the marine photosynthetic bacterium Rhodovulum strictum DSM 11289.</title>
        <authorList>
            <person name="Kyndt J.A."/>
            <person name="Meyer T.E."/>
        </authorList>
    </citation>
    <scope>NUCLEOTIDE SEQUENCE [LARGE SCALE GENOMIC DNA]</scope>
    <source>
        <strain evidence="2 3">DSM 11289</strain>
    </source>
</reference>
<dbReference type="SUPFAM" id="SSF51905">
    <property type="entry name" value="FAD/NAD(P)-binding domain"/>
    <property type="match status" value="1"/>
</dbReference>
<dbReference type="InterPro" id="IPR052189">
    <property type="entry name" value="L-asp_N-monooxygenase_NS-form"/>
</dbReference>
<evidence type="ECO:0000313" key="2">
    <source>
        <dbReference type="EMBL" id="MRH21366.1"/>
    </source>
</evidence>
<evidence type="ECO:0000259" key="1">
    <source>
        <dbReference type="Pfam" id="PF13454"/>
    </source>
</evidence>
<protein>
    <submittedName>
        <fullName evidence="2">FAD-dependent oxidoreductase</fullName>
    </submittedName>
</protein>
<feature type="domain" description="FAD-dependent urate hydroxylase HpyO/Asp monooxygenase CreE-like FAD/NAD(P)-binding" evidence="1">
    <location>
        <begin position="1"/>
        <end position="133"/>
    </location>
</feature>
<dbReference type="Gene3D" id="3.50.50.60">
    <property type="entry name" value="FAD/NAD(P)-binding domain"/>
    <property type="match status" value="1"/>
</dbReference>
<dbReference type="InterPro" id="IPR036188">
    <property type="entry name" value="FAD/NAD-bd_sf"/>
</dbReference>
<accession>A0A844B4T2</accession>
<dbReference type="Proteomes" id="UP000466730">
    <property type="component" value="Unassembled WGS sequence"/>
</dbReference>
<dbReference type="AlphaFoldDB" id="A0A844B4T2"/>
<name>A0A844B4T2_9RHOB</name>
<dbReference type="InterPro" id="IPR038732">
    <property type="entry name" value="HpyO/CreE_NAD-binding"/>
</dbReference>
<dbReference type="Pfam" id="PF13454">
    <property type="entry name" value="NAD_binding_9"/>
    <property type="match status" value="1"/>
</dbReference>
<sequence length="426" mass="46048">MALHLLRHSPSARVVLIEKSGVPGCGVAYGTDDPAHLLNTRVSNMSAFADDPADFLDWLRARVDPSACPFSFVSRGFYGRYLTEKMAGAQGGDRLSCLTAEALRVIPQAQGVSVHLADGSVLSADLAVLATGHSLPDADPGGALTLPWGSDPLPDRDADVLIVGTGLTMVDQVMTLLDSNHRGRIEAISRRGLLPQPHVDAAPEAIGADELPLGQPVSVLMHWLRYRVALTQAQGGDWQSVVDGLRPHVQSLWQSMDEAARARFLRHACAWWEVHRHRLPPPSAERLKSAIGEGRLSLRRASFLGAERTSRNAVLARLRPTGAGAGAEEYRLFHHVFDCRGVRRDPDRHSVPVIRNLIAEGLASLDPLRLGIVVDARARVLRPDGTALSGVFAIGPVSRSAFWEITAIPDIRVQVAGLAKSEEFSV</sequence>
<dbReference type="PANTHER" id="PTHR40254:SF1">
    <property type="entry name" value="BLR0577 PROTEIN"/>
    <property type="match status" value="1"/>
</dbReference>
<dbReference type="OrthoDB" id="101972at2"/>